<dbReference type="Proteomes" id="UP000257143">
    <property type="component" value="Unassembled WGS sequence"/>
</dbReference>
<dbReference type="InterPro" id="IPR047705">
    <property type="entry name" value="AimR-like"/>
</dbReference>
<name>A0A3D8Q1T6_9BACI</name>
<comment type="caution">
    <text evidence="1">The sequence shown here is derived from an EMBL/GenBank/DDBJ whole genome shotgun (WGS) entry which is preliminary data.</text>
</comment>
<keyword evidence="2" id="KW-1185">Reference proteome</keyword>
<organism evidence="1 2">
    <name type="scientific">Oceanobacillus arenosus</name>
    <dbReference type="NCBI Taxonomy" id="1229153"/>
    <lineage>
        <taxon>Bacteria</taxon>
        <taxon>Bacillati</taxon>
        <taxon>Bacillota</taxon>
        <taxon>Bacilli</taxon>
        <taxon>Bacillales</taxon>
        <taxon>Bacillaceae</taxon>
        <taxon>Oceanobacillus</taxon>
    </lineage>
</organism>
<evidence type="ECO:0000313" key="2">
    <source>
        <dbReference type="Proteomes" id="UP000257143"/>
    </source>
</evidence>
<protein>
    <submittedName>
        <fullName evidence="1">Uncharacterized protein</fullName>
    </submittedName>
</protein>
<dbReference type="AlphaFoldDB" id="A0A3D8Q1T6"/>
<reference evidence="2" key="1">
    <citation type="submission" date="2017-11" db="EMBL/GenBank/DDBJ databases">
        <authorList>
            <person name="Zhu W."/>
        </authorList>
    </citation>
    <scope>NUCLEOTIDE SEQUENCE [LARGE SCALE GENOMIC DNA]</scope>
    <source>
        <strain evidence="2">CAU 1183</strain>
    </source>
</reference>
<dbReference type="EMBL" id="PIOC01000001">
    <property type="protein sequence ID" value="RDW22244.1"/>
    <property type="molecule type" value="Genomic_DNA"/>
</dbReference>
<sequence length="331" mass="38792">MLSEKYELNLEQLQAFFSLENSSESMIDLMRKFCLQSTSKDIQKKGMEFLFLHGYFADLQVLINKNKESGHYSNLQWAEVYQIMLDLNGNRAIAIKIVPKLNAMKTSDPELICLIEIAKAVGYYYLNQVEKVGYILATYQQLFAAIEDRILVSYFRVRIQQLSLTYFLNRNELIIARKFAYQLLNEVSNPLIEADVHVKLGLSYTFDSHEQGMHHFSKALQISKRHHFHKAINLIEQRNIPFLAAHNNRVENITTEDKSEQAHIEIAKGNNKRAIEILTELPLDTPFQIYYLGKAKQDKQLLIKSYLHFIERKRDYFFCRLPLYALRQLDI</sequence>
<accession>A0A3D8Q1T6</accession>
<dbReference type="NCBIfam" id="NF038310">
    <property type="entry name" value="lysogeny_AimR"/>
    <property type="match status" value="1"/>
</dbReference>
<proteinExistence type="predicted"/>
<dbReference type="Pfam" id="PF22871">
    <property type="entry name" value="AimR"/>
    <property type="match status" value="1"/>
</dbReference>
<evidence type="ECO:0000313" key="1">
    <source>
        <dbReference type="EMBL" id="RDW22244.1"/>
    </source>
</evidence>
<gene>
    <name evidence="1" type="ORF">CWR48_00620</name>
</gene>